<evidence type="ECO:0000256" key="4">
    <source>
        <dbReference type="ARBA" id="ARBA00022840"/>
    </source>
</evidence>
<dbReference type="InterPro" id="IPR003796">
    <property type="entry name" value="RNR_NrdR-like"/>
</dbReference>
<dbReference type="AlphaFoldDB" id="A0A6G8F271"/>
<feature type="zinc finger region" evidence="8">
    <location>
        <begin position="3"/>
        <end position="34"/>
    </location>
</feature>
<keyword evidence="5 8" id="KW-0805">Transcription regulation</keyword>
<protein>
    <recommendedName>
        <fullName evidence="8">Transcriptional repressor NrdR</fullName>
    </recommendedName>
</protein>
<dbReference type="PANTHER" id="PTHR30455">
    <property type="entry name" value="TRANSCRIPTIONAL REPRESSOR NRDR"/>
    <property type="match status" value="1"/>
</dbReference>
<comment type="function">
    <text evidence="8">Negatively regulates transcription of bacterial ribonucleotide reductase nrd genes and operons by binding to NrdR-boxes.</text>
</comment>
<dbReference type="Pfam" id="PF03477">
    <property type="entry name" value="ATP-cone"/>
    <property type="match status" value="1"/>
</dbReference>
<evidence type="ECO:0000313" key="10">
    <source>
        <dbReference type="EMBL" id="QIM10316.1"/>
    </source>
</evidence>
<dbReference type="InterPro" id="IPR005144">
    <property type="entry name" value="ATP-cone_dom"/>
</dbReference>
<dbReference type="PROSITE" id="PS51161">
    <property type="entry name" value="ATP_CONE"/>
    <property type="match status" value="1"/>
</dbReference>
<evidence type="ECO:0000256" key="7">
    <source>
        <dbReference type="ARBA" id="ARBA00023163"/>
    </source>
</evidence>
<sequence>MKCPFCGCLDSQVKDSRLSEDNSCIRRRRECPECGSRFTTFERVMLRELVVVKKNGEKMRFDRDKLARSIQLAVRKRPIMPERVEKIVNSIQRRLESSGEAEIPSTVIGEYAMDALANLDNVAYIRFASVYKDFCEASDFEEFVNKIDELAKKKSAKDKEEG</sequence>
<dbReference type="Pfam" id="PF22811">
    <property type="entry name" value="Zn_ribbon_NrdR"/>
    <property type="match status" value="1"/>
</dbReference>
<dbReference type="InterPro" id="IPR055173">
    <property type="entry name" value="NrdR-like_N"/>
</dbReference>
<evidence type="ECO:0000256" key="2">
    <source>
        <dbReference type="ARBA" id="ARBA00022741"/>
    </source>
</evidence>
<evidence type="ECO:0000259" key="9">
    <source>
        <dbReference type="PROSITE" id="PS51161"/>
    </source>
</evidence>
<keyword evidence="8" id="KW-0862">Zinc</keyword>
<comment type="similarity">
    <text evidence="8">Belongs to the NrdR family.</text>
</comment>
<evidence type="ECO:0000256" key="6">
    <source>
        <dbReference type="ARBA" id="ARBA00023125"/>
    </source>
</evidence>
<keyword evidence="2 8" id="KW-0547">Nucleotide-binding</keyword>
<comment type="cofactor">
    <cofactor evidence="8">
        <name>Zn(2+)</name>
        <dbReference type="ChEBI" id="CHEBI:29105"/>
    </cofactor>
    <text evidence="8">Binds 1 zinc ion.</text>
</comment>
<accession>A0A6G8F271</accession>
<keyword evidence="1 8" id="KW-0678">Repressor</keyword>
<organism evidence="10">
    <name type="scientific">uncultured Alphaproteobacteria bacterium</name>
    <dbReference type="NCBI Taxonomy" id="91750"/>
    <lineage>
        <taxon>Bacteria</taxon>
        <taxon>Pseudomonadati</taxon>
        <taxon>Pseudomonadota</taxon>
        <taxon>Alphaproteobacteria</taxon>
        <taxon>environmental samples</taxon>
    </lineage>
</organism>
<dbReference type="GO" id="GO:0005524">
    <property type="term" value="F:ATP binding"/>
    <property type="evidence" value="ECO:0007669"/>
    <property type="project" value="UniProtKB-UniRule"/>
</dbReference>
<feature type="domain" description="ATP-cone" evidence="9">
    <location>
        <begin position="49"/>
        <end position="139"/>
    </location>
</feature>
<keyword evidence="3 8" id="KW-0863">Zinc-finger</keyword>
<dbReference type="PANTHER" id="PTHR30455:SF2">
    <property type="entry name" value="TRANSCRIPTIONAL REPRESSOR NRDR"/>
    <property type="match status" value="1"/>
</dbReference>
<keyword evidence="6 8" id="KW-0238">DNA-binding</keyword>
<keyword evidence="8" id="KW-0479">Metal-binding</keyword>
<dbReference type="GO" id="GO:0045892">
    <property type="term" value="P:negative regulation of DNA-templated transcription"/>
    <property type="evidence" value="ECO:0007669"/>
    <property type="project" value="UniProtKB-UniRule"/>
</dbReference>
<keyword evidence="7 8" id="KW-0804">Transcription</keyword>
<dbReference type="GO" id="GO:0003677">
    <property type="term" value="F:DNA binding"/>
    <property type="evidence" value="ECO:0007669"/>
    <property type="project" value="UniProtKB-KW"/>
</dbReference>
<evidence type="ECO:0000256" key="3">
    <source>
        <dbReference type="ARBA" id="ARBA00022771"/>
    </source>
</evidence>
<evidence type="ECO:0000256" key="8">
    <source>
        <dbReference type="HAMAP-Rule" id="MF_00440"/>
    </source>
</evidence>
<dbReference type="HAMAP" id="MF_00440">
    <property type="entry name" value="NrdR"/>
    <property type="match status" value="1"/>
</dbReference>
<evidence type="ECO:0000256" key="5">
    <source>
        <dbReference type="ARBA" id="ARBA00023015"/>
    </source>
</evidence>
<proteinExistence type="inferred from homology"/>
<dbReference type="NCBIfam" id="TIGR00244">
    <property type="entry name" value="transcriptional regulator NrdR"/>
    <property type="match status" value="1"/>
</dbReference>
<dbReference type="GO" id="GO:0008270">
    <property type="term" value="F:zinc ion binding"/>
    <property type="evidence" value="ECO:0007669"/>
    <property type="project" value="UniProtKB-UniRule"/>
</dbReference>
<evidence type="ECO:0000256" key="1">
    <source>
        <dbReference type="ARBA" id="ARBA00022491"/>
    </source>
</evidence>
<name>A0A6G8F271_9PROT</name>
<dbReference type="EMBL" id="MN990728">
    <property type="protein sequence ID" value="QIM10316.1"/>
    <property type="molecule type" value="Genomic_DNA"/>
</dbReference>
<reference evidence="10" key="1">
    <citation type="journal article" date="2020" name="J. ISSAAS">
        <title>Lactobacilli and other gastrointestinal microbiota of Peromyscus leucopus, reservoir host for agents of Lyme disease and other zoonoses in North America.</title>
        <authorList>
            <person name="Milovic A."/>
            <person name="Bassam K."/>
            <person name="Shao H."/>
            <person name="Chatzistamou I."/>
            <person name="Tufts D.M."/>
            <person name="Diuk-Wasser M."/>
            <person name="Barbour A.G."/>
        </authorList>
    </citation>
    <scope>NUCLEOTIDE SEQUENCE</scope>
    <source>
        <strain evidence="10">LL90</strain>
    </source>
</reference>
<keyword evidence="4 8" id="KW-0067">ATP-binding</keyword>
<gene>
    <name evidence="8 10" type="primary">nrdR</name>
    <name evidence="10" type="ORF">PlAlph_0700</name>
</gene>